<dbReference type="PROSITE" id="PS50920">
    <property type="entry name" value="SOLCAR"/>
    <property type="match status" value="3"/>
</dbReference>
<dbReference type="OrthoDB" id="250329at2759"/>
<feature type="repeat" description="Solcar" evidence="9">
    <location>
        <begin position="216"/>
        <end position="331"/>
    </location>
</feature>
<feature type="transmembrane region" description="Helical" evidence="11">
    <location>
        <begin position="6"/>
        <end position="25"/>
    </location>
</feature>
<proteinExistence type="inferred from homology"/>
<comment type="similarity">
    <text evidence="2 10">Belongs to the mitochondrial carrier (TC 2.A.29) family.</text>
</comment>
<name>S3DFY2_GLAL2</name>
<evidence type="ECO:0000256" key="6">
    <source>
        <dbReference type="ARBA" id="ARBA00022792"/>
    </source>
</evidence>
<reference evidence="12 13" key="1">
    <citation type="journal article" date="2013" name="BMC Genomics">
        <title>Genomics-driven discovery of the pneumocandin biosynthetic gene cluster in the fungus Glarea lozoyensis.</title>
        <authorList>
            <person name="Chen L."/>
            <person name="Yue Q."/>
            <person name="Zhang X."/>
            <person name="Xiang M."/>
            <person name="Wang C."/>
            <person name="Li S."/>
            <person name="Che Y."/>
            <person name="Ortiz-Lopez F.J."/>
            <person name="Bills G.F."/>
            <person name="Liu X."/>
            <person name="An Z."/>
        </authorList>
    </citation>
    <scope>NUCLEOTIDE SEQUENCE [LARGE SCALE GENOMIC DNA]</scope>
    <source>
        <strain evidence="13">ATCC 20868 / MF5171</strain>
    </source>
</reference>
<dbReference type="EMBL" id="KE145352">
    <property type="protein sequence ID" value="EPE36650.1"/>
    <property type="molecule type" value="Genomic_DNA"/>
</dbReference>
<dbReference type="Proteomes" id="UP000016922">
    <property type="component" value="Unassembled WGS sequence"/>
</dbReference>
<evidence type="ECO:0000256" key="9">
    <source>
        <dbReference type="PROSITE-ProRule" id="PRU00282"/>
    </source>
</evidence>
<keyword evidence="6" id="KW-0999">Mitochondrion inner membrane</keyword>
<dbReference type="RefSeq" id="XP_008075965.1">
    <property type="nucleotide sequence ID" value="XM_008077774.1"/>
</dbReference>
<evidence type="ECO:0000256" key="11">
    <source>
        <dbReference type="SAM" id="Phobius"/>
    </source>
</evidence>
<dbReference type="GO" id="GO:0016020">
    <property type="term" value="C:membrane"/>
    <property type="evidence" value="ECO:0007669"/>
    <property type="project" value="UniProtKB-SubCell"/>
</dbReference>
<dbReference type="AlphaFoldDB" id="S3DFY2"/>
<feature type="repeat" description="Solcar" evidence="9">
    <location>
        <begin position="4"/>
        <end position="88"/>
    </location>
</feature>
<feature type="repeat" description="Solcar" evidence="9">
    <location>
        <begin position="105"/>
        <end position="199"/>
    </location>
</feature>
<sequence length="344" mass="36985">MSGNTHTDVLLAGAFAAFTVDLLVYPLDTLKTRFQSPDYKKIYYNSSKTAINKRLLFAGLYQGVGSIILITIPSSGAFFTAYEAVKSGLIKANPTLSGSSSPLIPQPFIHSAASSIAELVSCFILTPAEVLKQNAQMMRKPAGGSSSNASTVFQPSATLQTLRKFKRPSQLWRGYTALAARNLPFTAMQFPMFEHLKTTIKQYRKDKGTFTGTLGETAMITAISAGSAGSVAAVITTPVDVVKTRIMLSAAGETSEKAAMEEVDKSRKQGRSLKDLAEKTGGLKKSGFVVAQEVYRDSGMRGLFRGGTLRAAWTALGSGLYLGVYESGRVWLGERRGNTTEDLS</sequence>
<keyword evidence="13" id="KW-1185">Reference proteome</keyword>
<dbReference type="KEGG" id="glz:GLAREA_08813"/>
<evidence type="ECO:0000256" key="1">
    <source>
        <dbReference type="ARBA" id="ARBA00004141"/>
    </source>
</evidence>
<dbReference type="Gene3D" id="1.50.40.10">
    <property type="entry name" value="Mitochondrial carrier domain"/>
    <property type="match status" value="1"/>
</dbReference>
<keyword evidence="4 9" id="KW-0812">Transmembrane</keyword>
<evidence type="ECO:0000313" key="12">
    <source>
        <dbReference type="EMBL" id="EPE36650.1"/>
    </source>
</evidence>
<organism evidence="12 13">
    <name type="scientific">Glarea lozoyensis (strain ATCC 20868 / MF5171)</name>
    <dbReference type="NCBI Taxonomy" id="1116229"/>
    <lineage>
        <taxon>Eukaryota</taxon>
        <taxon>Fungi</taxon>
        <taxon>Dikarya</taxon>
        <taxon>Ascomycota</taxon>
        <taxon>Pezizomycotina</taxon>
        <taxon>Leotiomycetes</taxon>
        <taxon>Helotiales</taxon>
        <taxon>Helotiaceae</taxon>
        <taxon>Glarea</taxon>
    </lineage>
</organism>
<keyword evidence="7 11" id="KW-1133">Transmembrane helix</keyword>
<comment type="subcellular location">
    <subcellularLocation>
        <location evidence="1">Membrane</location>
        <topology evidence="1">Multi-pass membrane protein</topology>
    </subcellularLocation>
</comment>
<evidence type="ECO:0000256" key="3">
    <source>
        <dbReference type="ARBA" id="ARBA00022448"/>
    </source>
</evidence>
<dbReference type="HOGENOM" id="CLU_015166_3_0_1"/>
<dbReference type="PANTHER" id="PTHR45667">
    <property type="entry name" value="S-ADENOSYLMETHIONINE MITOCHONDRIAL CARRIER PROTEIN"/>
    <property type="match status" value="1"/>
</dbReference>
<accession>S3DFY2</accession>
<dbReference type="InterPro" id="IPR023395">
    <property type="entry name" value="MCP_dom_sf"/>
</dbReference>
<dbReference type="GeneID" id="19467861"/>
<keyword evidence="3 10" id="KW-0813">Transport</keyword>
<dbReference type="InterPro" id="IPR018108">
    <property type="entry name" value="MCP_transmembrane"/>
</dbReference>
<evidence type="ECO:0000256" key="5">
    <source>
        <dbReference type="ARBA" id="ARBA00022737"/>
    </source>
</evidence>
<evidence type="ECO:0000256" key="10">
    <source>
        <dbReference type="RuleBase" id="RU000488"/>
    </source>
</evidence>
<dbReference type="SUPFAM" id="SSF103506">
    <property type="entry name" value="Mitochondrial carrier"/>
    <property type="match status" value="1"/>
</dbReference>
<keyword evidence="6" id="KW-0496">Mitochondrion</keyword>
<evidence type="ECO:0000313" key="13">
    <source>
        <dbReference type="Proteomes" id="UP000016922"/>
    </source>
</evidence>
<keyword evidence="8 9" id="KW-0472">Membrane</keyword>
<evidence type="ECO:0000256" key="8">
    <source>
        <dbReference type="ARBA" id="ARBA00023136"/>
    </source>
</evidence>
<dbReference type="Pfam" id="PF00153">
    <property type="entry name" value="Mito_carr"/>
    <property type="match status" value="3"/>
</dbReference>
<evidence type="ECO:0000256" key="2">
    <source>
        <dbReference type="ARBA" id="ARBA00006375"/>
    </source>
</evidence>
<keyword evidence="5" id="KW-0677">Repeat</keyword>
<evidence type="ECO:0000256" key="7">
    <source>
        <dbReference type="ARBA" id="ARBA00022989"/>
    </source>
</evidence>
<gene>
    <name evidence="12" type="ORF">GLAREA_08813</name>
</gene>
<evidence type="ECO:0000256" key="4">
    <source>
        <dbReference type="ARBA" id="ARBA00022692"/>
    </source>
</evidence>
<dbReference type="eggNOG" id="KOG0768">
    <property type="taxonomic scope" value="Eukaryota"/>
</dbReference>
<dbReference type="OMA" id="DIWIAGA"/>
<protein>
    <submittedName>
        <fullName evidence="12">Mitochondrial carrier</fullName>
    </submittedName>
</protein>
<feature type="transmembrane region" description="Helical" evidence="11">
    <location>
        <begin position="55"/>
        <end position="79"/>
    </location>
</feature>